<evidence type="ECO:0000256" key="3">
    <source>
        <dbReference type="ARBA" id="ARBA00022475"/>
    </source>
</evidence>
<feature type="transmembrane region" description="Helical" evidence="7">
    <location>
        <begin position="253"/>
        <end position="272"/>
    </location>
</feature>
<keyword evidence="4 7" id="KW-0812">Transmembrane</keyword>
<sequence>MLEYYGFFLYATAASLVLGPLYFPANDSSITSLAIFASVGIGFIARPIGALALGIIGDTLGRRLVLGITLFVMGASTFLIGVLPTHQDIGVLAPLMLIVFRFLQGLAVSGQHSGTSSLALELSDAGRRGFYTSSVLSGTQAGLILASGCLLLPSVALSPSSFAAWGWRIPFLLGFVIVGFGLWTQSHLPESPSFASGTRTSDTWLTPLRHLLCHCKRDSLLVIAASQVSVVSSIVGVYSLALAVNVSRMSMTTMLSVQLTSALVGVFTIPAWAHLSDKIGRRPVFLLGTVLSAILIWPYFLAIDDANVHMTFVFGILLSGIAYGAVNGVWPAMYGEMFATRIRITGMASTTQIGFALTAQAPLAATFLTGESSDWSVAPWITSIGCLVSVLAVLRFPETSRINVDELGSKP</sequence>
<evidence type="ECO:0000256" key="5">
    <source>
        <dbReference type="ARBA" id="ARBA00022989"/>
    </source>
</evidence>
<protein>
    <submittedName>
        <fullName evidence="9">Predicted arabinose efflux permease, MFS family</fullName>
    </submittedName>
</protein>
<dbReference type="Pfam" id="PF07690">
    <property type="entry name" value="MFS_1"/>
    <property type="match status" value="1"/>
</dbReference>
<evidence type="ECO:0000256" key="1">
    <source>
        <dbReference type="ARBA" id="ARBA00004651"/>
    </source>
</evidence>
<dbReference type="GO" id="GO:0022857">
    <property type="term" value="F:transmembrane transporter activity"/>
    <property type="evidence" value="ECO:0007669"/>
    <property type="project" value="InterPro"/>
</dbReference>
<evidence type="ECO:0000259" key="8">
    <source>
        <dbReference type="PROSITE" id="PS50850"/>
    </source>
</evidence>
<dbReference type="PANTHER" id="PTHR43045:SF1">
    <property type="entry name" value="SHIKIMATE TRANSPORTER"/>
    <property type="match status" value="1"/>
</dbReference>
<dbReference type="PANTHER" id="PTHR43045">
    <property type="entry name" value="SHIKIMATE TRANSPORTER"/>
    <property type="match status" value="1"/>
</dbReference>
<dbReference type="InterPro" id="IPR011701">
    <property type="entry name" value="MFS"/>
</dbReference>
<accession>A0A1G8AK73</accession>
<dbReference type="PROSITE" id="PS50850">
    <property type="entry name" value="MFS"/>
    <property type="match status" value="1"/>
</dbReference>
<feature type="transmembrane region" description="Helical" evidence="7">
    <location>
        <begin position="64"/>
        <end position="83"/>
    </location>
</feature>
<dbReference type="Pfam" id="PF00083">
    <property type="entry name" value="Sugar_tr"/>
    <property type="match status" value="1"/>
</dbReference>
<dbReference type="STRING" id="83767.SAMN05660652_01415"/>
<dbReference type="Gene3D" id="1.20.1250.20">
    <property type="entry name" value="MFS general substrate transporter like domains"/>
    <property type="match status" value="1"/>
</dbReference>
<feature type="domain" description="Major facilitator superfamily (MFS) profile" evidence="8">
    <location>
        <begin position="1"/>
        <end position="401"/>
    </location>
</feature>
<dbReference type="InterPro" id="IPR020846">
    <property type="entry name" value="MFS_dom"/>
</dbReference>
<keyword evidence="2" id="KW-0813">Transport</keyword>
<evidence type="ECO:0000256" key="7">
    <source>
        <dbReference type="SAM" id="Phobius"/>
    </source>
</evidence>
<proteinExistence type="predicted"/>
<dbReference type="InterPro" id="IPR036259">
    <property type="entry name" value="MFS_trans_sf"/>
</dbReference>
<dbReference type="AlphaFoldDB" id="A0A1G8AK73"/>
<name>A0A1G8AK73_9RHOO</name>
<evidence type="ECO:0000256" key="4">
    <source>
        <dbReference type="ARBA" id="ARBA00022692"/>
    </source>
</evidence>
<keyword evidence="3" id="KW-1003">Cell membrane</keyword>
<evidence type="ECO:0000313" key="9">
    <source>
        <dbReference type="EMBL" id="SDH21415.1"/>
    </source>
</evidence>
<feature type="transmembrane region" description="Helical" evidence="7">
    <location>
        <begin position="219"/>
        <end position="241"/>
    </location>
</feature>
<dbReference type="GO" id="GO:0005886">
    <property type="term" value="C:plasma membrane"/>
    <property type="evidence" value="ECO:0007669"/>
    <property type="project" value="UniProtKB-SubCell"/>
</dbReference>
<feature type="transmembrane region" description="Helical" evidence="7">
    <location>
        <begin position="284"/>
        <end position="302"/>
    </location>
</feature>
<organism evidence="9 10">
    <name type="scientific">Propionivibrio dicarboxylicus</name>
    <dbReference type="NCBI Taxonomy" id="83767"/>
    <lineage>
        <taxon>Bacteria</taxon>
        <taxon>Pseudomonadati</taxon>
        <taxon>Pseudomonadota</taxon>
        <taxon>Betaproteobacteria</taxon>
        <taxon>Rhodocyclales</taxon>
        <taxon>Rhodocyclaceae</taxon>
        <taxon>Propionivibrio</taxon>
    </lineage>
</organism>
<feature type="transmembrane region" description="Helical" evidence="7">
    <location>
        <begin position="165"/>
        <end position="183"/>
    </location>
</feature>
<feature type="transmembrane region" description="Helical" evidence="7">
    <location>
        <begin position="35"/>
        <end position="57"/>
    </location>
</feature>
<evidence type="ECO:0000256" key="2">
    <source>
        <dbReference type="ARBA" id="ARBA00022448"/>
    </source>
</evidence>
<feature type="transmembrane region" description="Helical" evidence="7">
    <location>
        <begin position="308"/>
        <end position="330"/>
    </location>
</feature>
<keyword evidence="10" id="KW-1185">Reference proteome</keyword>
<feature type="transmembrane region" description="Helical" evidence="7">
    <location>
        <begin position="129"/>
        <end position="153"/>
    </location>
</feature>
<dbReference type="InterPro" id="IPR005828">
    <property type="entry name" value="MFS_sugar_transport-like"/>
</dbReference>
<dbReference type="SUPFAM" id="SSF103473">
    <property type="entry name" value="MFS general substrate transporter"/>
    <property type="match status" value="1"/>
</dbReference>
<feature type="transmembrane region" description="Helical" evidence="7">
    <location>
        <begin position="377"/>
        <end position="394"/>
    </location>
</feature>
<dbReference type="EMBL" id="FNCY01000004">
    <property type="protein sequence ID" value="SDH21415.1"/>
    <property type="molecule type" value="Genomic_DNA"/>
</dbReference>
<dbReference type="Proteomes" id="UP000198607">
    <property type="component" value="Unassembled WGS sequence"/>
</dbReference>
<evidence type="ECO:0000313" key="10">
    <source>
        <dbReference type="Proteomes" id="UP000198607"/>
    </source>
</evidence>
<comment type="subcellular location">
    <subcellularLocation>
        <location evidence="1">Cell membrane</location>
        <topology evidence="1">Multi-pass membrane protein</topology>
    </subcellularLocation>
</comment>
<reference evidence="9 10" key="1">
    <citation type="submission" date="2016-10" db="EMBL/GenBank/DDBJ databases">
        <authorList>
            <person name="de Groot N.N."/>
        </authorList>
    </citation>
    <scope>NUCLEOTIDE SEQUENCE [LARGE SCALE GENOMIC DNA]</scope>
    <source>
        <strain evidence="9 10">DSM 5885</strain>
    </source>
</reference>
<evidence type="ECO:0000256" key="6">
    <source>
        <dbReference type="ARBA" id="ARBA00023136"/>
    </source>
</evidence>
<keyword evidence="5 7" id="KW-1133">Transmembrane helix</keyword>
<keyword evidence="6 7" id="KW-0472">Membrane</keyword>
<feature type="transmembrane region" description="Helical" evidence="7">
    <location>
        <begin position="7"/>
        <end position="23"/>
    </location>
</feature>
<gene>
    <name evidence="9" type="ORF">SAMN05660652_01415</name>
</gene>